<dbReference type="InterPro" id="IPR023346">
    <property type="entry name" value="Lysozyme-like_dom_sf"/>
</dbReference>
<comment type="caution">
    <text evidence="4">The sequence shown here is derived from an EMBL/GenBank/DDBJ whole genome shotgun (WGS) entry which is preliminary data.</text>
</comment>
<sequence length="272" mass="27899">MTASNYDAALKRVLAHEGGYANHPADPGGATMKGVTQRVYDAYRDRHGMERKAVRGISAAEIAAIYRTQYADKIAFDKLPTGIDYVVFDGAANSGPAQSVKWLQRALGVTADGIIGNVTLSAAAKAPAAMLIDNICEQRMRFLKALKTWKTFGKGWSARVSEVRSGAKRMIGGTSPVPSVSTESGAKASASDVAAPAAPIGGPTAGAASGAVAVALETARQQIEPYAGTSTVNMILVGLTILATAIAVGGVVYGLYAKAKAAKAKAAVGSVT</sequence>
<dbReference type="EMBL" id="BMJJ01000009">
    <property type="protein sequence ID" value="GGD30650.1"/>
    <property type="molecule type" value="Genomic_DNA"/>
</dbReference>
<feature type="transmembrane region" description="Helical" evidence="1">
    <location>
        <begin position="234"/>
        <end position="256"/>
    </location>
</feature>
<keyword evidence="1" id="KW-1133">Transmembrane helix</keyword>
<reference evidence="4" key="1">
    <citation type="journal article" date="2014" name="Int. J. Syst. Evol. Microbiol.">
        <title>Complete genome sequence of Corynebacterium casei LMG S-19264T (=DSM 44701T), isolated from a smear-ripened cheese.</title>
        <authorList>
            <consortium name="US DOE Joint Genome Institute (JGI-PGF)"/>
            <person name="Walter F."/>
            <person name="Albersmeier A."/>
            <person name="Kalinowski J."/>
            <person name="Ruckert C."/>
        </authorList>
    </citation>
    <scope>NUCLEOTIDE SEQUENCE</scope>
    <source>
        <strain evidence="4">CGMCC 1.15493</strain>
    </source>
</reference>
<keyword evidence="5" id="KW-1185">Reference proteome</keyword>
<evidence type="ECO:0000256" key="1">
    <source>
        <dbReference type="SAM" id="Phobius"/>
    </source>
</evidence>
<reference evidence="4" key="2">
    <citation type="submission" date="2020-09" db="EMBL/GenBank/DDBJ databases">
        <authorList>
            <person name="Sun Q."/>
            <person name="Zhou Y."/>
        </authorList>
    </citation>
    <scope>NUCLEOTIDE SEQUENCE</scope>
    <source>
        <strain evidence="4">CGMCC 1.15493</strain>
    </source>
</reference>
<dbReference type="Gene3D" id="1.20.141.10">
    <property type="entry name" value="Chitosanase, subunit A, domain 1"/>
    <property type="match status" value="1"/>
</dbReference>
<evidence type="ECO:0000259" key="2">
    <source>
        <dbReference type="Pfam" id="PF05838"/>
    </source>
</evidence>
<evidence type="ECO:0008006" key="6">
    <source>
        <dbReference type="Google" id="ProtNLM"/>
    </source>
</evidence>
<accession>A0A917DE68</accession>
<name>A0A917DE68_9HYPH</name>
<feature type="domain" description="TtsA-like Glycoside hydrolase family 108" evidence="2">
    <location>
        <begin position="11"/>
        <end position="95"/>
    </location>
</feature>
<organism evidence="4 5">
    <name type="scientific">Aureimonas glaciei</name>
    <dbReference type="NCBI Taxonomy" id="1776957"/>
    <lineage>
        <taxon>Bacteria</taxon>
        <taxon>Pseudomonadati</taxon>
        <taxon>Pseudomonadota</taxon>
        <taxon>Alphaproteobacteria</taxon>
        <taxon>Hyphomicrobiales</taxon>
        <taxon>Aurantimonadaceae</taxon>
        <taxon>Aureimonas</taxon>
    </lineage>
</organism>
<dbReference type="AlphaFoldDB" id="A0A917DE68"/>
<keyword evidence="1" id="KW-0812">Transmembrane</keyword>
<gene>
    <name evidence="4" type="ORF">GCM10011335_37130</name>
</gene>
<evidence type="ECO:0000313" key="5">
    <source>
        <dbReference type="Proteomes" id="UP000613160"/>
    </source>
</evidence>
<protein>
    <recommendedName>
        <fullName evidence="6">Secretion activator protein</fullName>
    </recommendedName>
</protein>
<proteinExistence type="predicted"/>
<evidence type="ECO:0000259" key="3">
    <source>
        <dbReference type="Pfam" id="PF09374"/>
    </source>
</evidence>
<dbReference type="SUPFAM" id="SSF53955">
    <property type="entry name" value="Lysozyme-like"/>
    <property type="match status" value="1"/>
</dbReference>
<keyword evidence="1" id="KW-0472">Membrane</keyword>
<feature type="domain" description="Peptidoglycan binding" evidence="3">
    <location>
        <begin position="99"/>
        <end position="159"/>
    </location>
</feature>
<dbReference type="Pfam" id="PF05838">
    <property type="entry name" value="Glyco_hydro_108"/>
    <property type="match status" value="1"/>
</dbReference>
<dbReference type="Pfam" id="PF09374">
    <property type="entry name" value="PG_binding_3"/>
    <property type="match status" value="1"/>
</dbReference>
<dbReference type="CDD" id="cd13926">
    <property type="entry name" value="N-acetylmuramidase_GH108"/>
    <property type="match status" value="1"/>
</dbReference>
<dbReference type="RefSeq" id="WP_188853506.1">
    <property type="nucleotide sequence ID" value="NZ_BMJJ01000009.1"/>
</dbReference>
<dbReference type="Proteomes" id="UP000613160">
    <property type="component" value="Unassembled WGS sequence"/>
</dbReference>
<dbReference type="InterPro" id="IPR018537">
    <property type="entry name" value="Peptidoglycan-bd_3"/>
</dbReference>
<evidence type="ECO:0000313" key="4">
    <source>
        <dbReference type="EMBL" id="GGD30650.1"/>
    </source>
</evidence>
<dbReference type="InterPro" id="IPR008565">
    <property type="entry name" value="TtsA-like_GH18_dom"/>
</dbReference>